<sequence length="80" mass="9082">MTVGETQHHIECPCGLVTSLYTDNVSIRFLFNEVTPGSNDFGNKLSKPLIETCNKVKYSCNSEFTTTHSSWFNIFLFMIP</sequence>
<protein>
    <submittedName>
        <fullName evidence="2">Uncharacterized protein</fullName>
    </submittedName>
</protein>
<name>A0A5K4FAX7_SCHMA</name>
<reference evidence="1" key="1">
    <citation type="journal article" date="2012" name="PLoS Negl. Trop. Dis.">
        <title>A systematically improved high quality genome and transcriptome of the human blood fluke Schistosoma mansoni.</title>
        <authorList>
            <person name="Protasio A.V."/>
            <person name="Tsai I.J."/>
            <person name="Babbage A."/>
            <person name="Nichol S."/>
            <person name="Hunt M."/>
            <person name="Aslett M.A."/>
            <person name="De Silva N."/>
            <person name="Velarde G.S."/>
            <person name="Anderson T.J."/>
            <person name="Clark R.C."/>
            <person name="Davidson C."/>
            <person name="Dillon G.P."/>
            <person name="Holroyd N.E."/>
            <person name="LoVerde P.T."/>
            <person name="Lloyd C."/>
            <person name="McQuillan J."/>
            <person name="Oliveira G."/>
            <person name="Otto T.D."/>
            <person name="Parker-Manuel S.J."/>
            <person name="Quail M.A."/>
            <person name="Wilson R.A."/>
            <person name="Zerlotini A."/>
            <person name="Dunne D.W."/>
            <person name="Berriman M."/>
        </authorList>
    </citation>
    <scope>NUCLEOTIDE SEQUENCE [LARGE SCALE GENOMIC DNA]</scope>
    <source>
        <strain evidence="1">Puerto Rican</strain>
    </source>
</reference>
<reference evidence="2" key="2">
    <citation type="submission" date="2019-11" db="UniProtKB">
        <authorList>
            <consortium name="WormBaseParasite"/>
        </authorList>
    </citation>
    <scope>IDENTIFICATION</scope>
    <source>
        <strain evidence="2">Puerto Rican</strain>
    </source>
</reference>
<dbReference type="AlphaFoldDB" id="A0A5K4FAX7"/>
<accession>A0A5K4FAX7</accession>
<evidence type="ECO:0000313" key="1">
    <source>
        <dbReference type="Proteomes" id="UP000008854"/>
    </source>
</evidence>
<organism evidence="1 2">
    <name type="scientific">Schistosoma mansoni</name>
    <name type="common">Blood fluke</name>
    <dbReference type="NCBI Taxonomy" id="6183"/>
    <lineage>
        <taxon>Eukaryota</taxon>
        <taxon>Metazoa</taxon>
        <taxon>Spiralia</taxon>
        <taxon>Lophotrochozoa</taxon>
        <taxon>Platyhelminthes</taxon>
        <taxon>Trematoda</taxon>
        <taxon>Digenea</taxon>
        <taxon>Strigeidida</taxon>
        <taxon>Schistosomatoidea</taxon>
        <taxon>Schistosomatidae</taxon>
        <taxon>Schistosoma</taxon>
    </lineage>
</organism>
<evidence type="ECO:0000313" key="2">
    <source>
        <dbReference type="WBParaSite" id="Smp_329200.1"/>
    </source>
</evidence>
<dbReference type="WBParaSite" id="Smp_329200.1">
    <property type="protein sequence ID" value="Smp_329200.1"/>
    <property type="gene ID" value="Smp_329200"/>
</dbReference>
<dbReference type="InParanoid" id="A0A5K4FAX7"/>
<keyword evidence="1" id="KW-1185">Reference proteome</keyword>
<proteinExistence type="predicted"/>
<dbReference type="Proteomes" id="UP000008854">
    <property type="component" value="Unassembled WGS sequence"/>
</dbReference>